<evidence type="ECO:0000259" key="13">
    <source>
        <dbReference type="SMART" id="SM01193"/>
    </source>
</evidence>
<dbReference type="InterPro" id="IPR036849">
    <property type="entry name" value="Enolase-like_C_sf"/>
</dbReference>
<dbReference type="Proteomes" id="UP000178235">
    <property type="component" value="Unassembled WGS sequence"/>
</dbReference>
<name>A0A1F6VFK0_9BACT</name>
<dbReference type="SUPFAM" id="SSF54826">
    <property type="entry name" value="Enolase N-terminal domain-like"/>
    <property type="match status" value="1"/>
</dbReference>
<dbReference type="GO" id="GO:0009986">
    <property type="term" value="C:cell surface"/>
    <property type="evidence" value="ECO:0007669"/>
    <property type="project" value="UniProtKB-SubCell"/>
</dbReference>
<comment type="cofactor">
    <cofactor evidence="11">
        <name>Mg(2+)</name>
        <dbReference type="ChEBI" id="CHEBI:18420"/>
    </cofactor>
    <text evidence="11">Mg(2+) is required for catalysis and for stabilizing the dimer.</text>
</comment>
<evidence type="ECO:0000256" key="11">
    <source>
        <dbReference type="PIRSR" id="PIRSR001400-3"/>
    </source>
</evidence>
<feature type="binding site" evidence="9">
    <location>
        <position position="372"/>
    </location>
    <ligand>
        <name>(2R)-2-phosphoglycerate</name>
        <dbReference type="ChEBI" id="CHEBI:58289"/>
    </ligand>
</feature>
<feature type="binding site" evidence="9">
    <location>
        <position position="394"/>
    </location>
    <ligand>
        <name>(2R)-2-phosphoglycerate</name>
        <dbReference type="ChEBI" id="CHEBI:58289"/>
    </ligand>
</feature>
<dbReference type="SFLD" id="SFLDS00001">
    <property type="entry name" value="Enolase"/>
    <property type="match status" value="1"/>
</dbReference>
<dbReference type="EMBL" id="MFTS01000003">
    <property type="protein sequence ID" value="OGI68417.1"/>
    <property type="molecule type" value="Genomic_DNA"/>
</dbReference>
<comment type="similarity">
    <text evidence="2 9">Belongs to the enolase family.</text>
</comment>
<dbReference type="GO" id="GO:0004634">
    <property type="term" value="F:phosphopyruvate hydratase activity"/>
    <property type="evidence" value="ECO:0007669"/>
    <property type="project" value="UniProtKB-UniRule"/>
</dbReference>
<sequence length="416" mass="45252">MAELTNFPITKILAKEIKDSHGNPTIEVTVFACPPLAGAGAASGTFSVPSGASTGSHEAHELRDKDGLGVKDAIEKVNTVIAPRLVNQNVLNQKEIDRIIIELDGTPNKDNLGGNSMIGVSIACAKAAAKATDQEVYQYLGTLVEIKPSRKTPYLFMNLLEGGRHTKSGLAFQEYHVIPQTDDINEAIDIGIKVQASLEDIIKNDLGKESVVLGDEGGFAPEVSDIRKPLMYLTEAVGRNNLEGKVRFALDVAASSFYGNGVYQVDGKNISKEELMKIYDSLIAEFNLLSIEDPFNEEDFESFGTLGRNHSRLKVVGDDLTVTNVLRLKKAIEMRSINAMIIKPNQIGTLSETLEVMKVAREGGIELIVSHRGEETNDDFIADLAFAFGCFGLKSGAPLKPERKVKYDRLVKISGK</sequence>
<dbReference type="Gene3D" id="3.30.390.10">
    <property type="entry name" value="Enolase-like, N-terminal domain"/>
    <property type="match status" value="1"/>
</dbReference>
<comment type="pathway">
    <text evidence="1 9">Carbohydrate degradation; glycolysis; pyruvate from D-glyceraldehyde 3-phosphate: step 4/5.</text>
</comment>
<keyword evidence="9" id="KW-0963">Cytoplasm</keyword>
<dbReference type="PRINTS" id="PR00148">
    <property type="entry name" value="ENOLASE"/>
</dbReference>
<dbReference type="GO" id="GO:0000287">
    <property type="term" value="F:magnesium ion binding"/>
    <property type="evidence" value="ECO:0007669"/>
    <property type="project" value="UniProtKB-UniRule"/>
</dbReference>
<feature type="active site" description="Proton acceptor" evidence="9 10">
    <location>
        <position position="343"/>
    </location>
</feature>
<evidence type="ECO:0000259" key="12">
    <source>
        <dbReference type="SMART" id="SM01192"/>
    </source>
</evidence>
<feature type="domain" description="Enolase C-terminal TIM barrel" evidence="12">
    <location>
        <begin position="149"/>
        <end position="416"/>
    </location>
</feature>
<keyword evidence="6 9" id="KW-0460">Magnesium</keyword>
<evidence type="ECO:0000256" key="7">
    <source>
        <dbReference type="ARBA" id="ARBA00023152"/>
    </source>
</evidence>
<feature type="binding site" evidence="9 11">
    <location>
        <position position="251"/>
    </location>
    <ligand>
        <name>Mg(2+)</name>
        <dbReference type="ChEBI" id="CHEBI:18420"/>
    </ligand>
</feature>
<comment type="caution">
    <text evidence="9">Lacks conserved residue(s) required for the propagation of feature annotation.</text>
</comment>
<organism evidence="14 15">
    <name type="scientific">Candidatus Nomurabacteria bacterium RIFCSPHIGHO2_01_FULL_42_15</name>
    <dbReference type="NCBI Taxonomy" id="1801742"/>
    <lineage>
        <taxon>Bacteria</taxon>
        <taxon>Candidatus Nomuraibacteriota</taxon>
    </lineage>
</organism>
<comment type="subcellular location">
    <subcellularLocation>
        <location evidence="9">Cytoplasm</location>
    </subcellularLocation>
    <subcellularLocation>
        <location evidence="9">Secreted</location>
    </subcellularLocation>
    <subcellularLocation>
        <location evidence="9">Cell surface</location>
    </subcellularLocation>
    <text evidence="9">Fractions of enolase are present in both the cytoplasm and on the cell surface.</text>
</comment>
<dbReference type="Gene3D" id="3.20.20.120">
    <property type="entry name" value="Enolase-like C-terminal domain"/>
    <property type="match status" value="1"/>
</dbReference>
<feature type="binding site" evidence="9">
    <location>
        <position position="343"/>
    </location>
    <ligand>
        <name>(2R)-2-phosphoglycerate</name>
        <dbReference type="ChEBI" id="CHEBI:58289"/>
    </ligand>
</feature>
<evidence type="ECO:0000256" key="6">
    <source>
        <dbReference type="ARBA" id="ARBA00022842"/>
    </source>
</evidence>
<reference evidence="14 15" key="1">
    <citation type="journal article" date="2016" name="Nat. Commun.">
        <title>Thousands of microbial genomes shed light on interconnected biogeochemical processes in an aquifer system.</title>
        <authorList>
            <person name="Anantharaman K."/>
            <person name="Brown C.T."/>
            <person name="Hug L.A."/>
            <person name="Sharon I."/>
            <person name="Castelle C.J."/>
            <person name="Probst A.J."/>
            <person name="Thomas B.C."/>
            <person name="Singh A."/>
            <person name="Wilkins M.J."/>
            <person name="Karaoz U."/>
            <person name="Brodie E.L."/>
            <person name="Williams K.H."/>
            <person name="Hubbard S.S."/>
            <person name="Banfield J.F."/>
        </authorList>
    </citation>
    <scope>NUCLEOTIDE SEQUENCE [LARGE SCALE GENOMIC DNA]</scope>
</reference>
<dbReference type="AlphaFoldDB" id="A0A1F6VFK0"/>
<comment type="cofactor">
    <cofactor evidence="9">
        <name>Mg(2+)</name>
        <dbReference type="ChEBI" id="CHEBI:18420"/>
    </cofactor>
    <text evidence="9">Binds a second Mg(2+) ion via substrate during catalysis.</text>
</comment>
<dbReference type="SUPFAM" id="SSF51604">
    <property type="entry name" value="Enolase C-terminal domain-like"/>
    <property type="match status" value="1"/>
</dbReference>
<evidence type="ECO:0000313" key="15">
    <source>
        <dbReference type="Proteomes" id="UP000178235"/>
    </source>
</evidence>
<evidence type="ECO:0000256" key="2">
    <source>
        <dbReference type="ARBA" id="ARBA00009604"/>
    </source>
</evidence>
<comment type="catalytic activity">
    <reaction evidence="9">
        <text>(2R)-2-phosphoglycerate = phosphoenolpyruvate + H2O</text>
        <dbReference type="Rhea" id="RHEA:10164"/>
        <dbReference type="ChEBI" id="CHEBI:15377"/>
        <dbReference type="ChEBI" id="CHEBI:58289"/>
        <dbReference type="ChEBI" id="CHEBI:58702"/>
        <dbReference type="EC" id="4.2.1.11"/>
    </reaction>
</comment>
<dbReference type="InterPro" id="IPR020809">
    <property type="entry name" value="Enolase_CS"/>
</dbReference>
<dbReference type="EC" id="4.2.1.11" evidence="3 9"/>
<evidence type="ECO:0000256" key="8">
    <source>
        <dbReference type="ARBA" id="ARBA00023239"/>
    </source>
</evidence>
<evidence type="ECO:0000256" key="10">
    <source>
        <dbReference type="PIRSR" id="PIRSR001400-1"/>
    </source>
</evidence>
<dbReference type="UniPathway" id="UPA00109">
    <property type="reaction ID" value="UER00187"/>
</dbReference>
<keyword evidence="5 9" id="KW-0964">Secreted</keyword>
<comment type="function">
    <text evidence="9">Catalyzes the reversible conversion of 2-phosphoglycerate (2-PG) into phosphoenolpyruvate (PEP). It is essential for the degradation of carbohydrates via glycolysis.</text>
</comment>
<dbReference type="SMART" id="SM01193">
    <property type="entry name" value="Enolase_N"/>
    <property type="match status" value="1"/>
</dbReference>
<dbReference type="InterPro" id="IPR029017">
    <property type="entry name" value="Enolase-like_N"/>
</dbReference>
<dbReference type="PROSITE" id="PS00164">
    <property type="entry name" value="ENOLASE"/>
    <property type="match status" value="1"/>
</dbReference>
<feature type="active site" description="Proton donor" evidence="9 10">
    <location>
        <position position="216"/>
    </location>
</feature>
<dbReference type="InterPro" id="IPR020810">
    <property type="entry name" value="Enolase_C"/>
</dbReference>
<evidence type="ECO:0000256" key="5">
    <source>
        <dbReference type="ARBA" id="ARBA00022525"/>
    </source>
</evidence>
<dbReference type="GO" id="GO:0005576">
    <property type="term" value="C:extracellular region"/>
    <property type="evidence" value="ECO:0007669"/>
    <property type="project" value="UniProtKB-SubCell"/>
</dbReference>
<dbReference type="PIRSF" id="PIRSF001400">
    <property type="entry name" value="Enolase"/>
    <property type="match status" value="1"/>
</dbReference>
<dbReference type="SMART" id="SM01192">
    <property type="entry name" value="Enolase_C"/>
    <property type="match status" value="1"/>
</dbReference>
<feature type="binding site" evidence="9">
    <location>
        <position position="173"/>
    </location>
    <ligand>
        <name>(2R)-2-phosphoglycerate</name>
        <dbReference type="ChEBI" id="CHEBI:58289"/>
    </ligand>
</feature>
<dbReference type="InterPro" id="IPR020811">
    <property type="entry name" value="Enolase_N"/>
</dbReference>
<gene>
    <name evidence="9" type="primary">eno</name>
    <name evidence="14" type="ORF">A2738_00830</name>
</gene>
<feature type="binding site" evidence="9 11">
    <location>
        <position position="318"/>
    </location>
    <ligand>
        <name>Mg(2+)</name>
        <dbReference type="ChEBI" id="CHEBI:18420"/>
    </ligand>
</feature>
<dbReference type="PANTHER" id="PTHR11902:SF1">
    <property type="entry name" value="ENOLASE"/>
    <property type="match status" value="1"/>
</dbReference>
<feature type="binding site" evidence="9 11">
    <location>
        <position position="292"/>
    </location>
    <ligand>
        <name>Mg(2+)</name>
        <dbReference type="ChEBI" id="CHEBI:18420"/>
    </ligand>
</feature>
<dbReference type="Pfam" id="PF00113">
    <property type="entry name" value="Enolase_C"/>
    <property type="match status" value="1"/>
</dbReference>
<protein>
    <recommendedName>
        <fullName evidence="4 9">Enolase</fullName>
        <ecNumber evidence="3 9">4.2.1.11</ecNumber>
    </recommendedName>
    <alternativeName>
        <fullName evidence="9">2-phospho-D-glycerate hydro-lyase</fullName>
    </alternativeName>
    <alternativeName>
        <fullName evidence="9">2-phosphoglycerate dehydratase</fullName>
    </alternativeName>
</protein>
<dbReference type="Pfam" id="PF03952">
    <property type="entry name" value="Enolase_N"/>
    <property type="match status" value="1"/>
</dbReference>
<dbReference type="HAMAP" id="MF_00318">
    <property type="entry name" value="Enolase"/>
    <property type="match status" value="1"/>
</dbReference>
<dbReference type="PANTHER" id="PTHR11902">
    <property type="entry name" value="ENOLASE"/>
    <property type="match status" value="1"/>
</dbReference>
<dbReference type="GO" id="GO:0006096">
    <property type="term" value="P:glycolytic process"/>
    <property type="evidence" value="ECO:0007669"/>
    <property type="project" value="UniProtKB-UniRule"/>
</dbReference>
<feature type="domain" description="Enolase N-terminal" evidence="13">
    <location>
        <begin position="9"/>
        <end position="140"/>
    </location>
</feature>
<keyword evidence="8 9" id="KW-0456">Lyase</keyword>
<dbReference type="SFLD" id="SFLDF00002">
    <property type="entry name" value="enolase"/>
    <property type="match status" value="1"/>
</dbReference>
<accession>A0A1F6VFK0</accession>
<dbReference type="GO" id="GO:0000015">
    <property type="term" value="C:phosphopyruvate hydratase complex"/>
    <property type="evidence" value="ECO:0007669"/>
    <property type="project" value="InterPro"/>
</dbReference>
<evidence type="ECO:0000256" key="3">
    <source>
        <dbReference type="ARBA" id="ARBA00012058"/>
    </source>
</evidence>
<evidence type="ECO:0000256" key="1">
    <source>
        <dbReference type="ARBA" id="ARBA00005031"/>
    </source>
</evidence>
<comment type="caution">
    <text evidence="14">The sequence shown here is derived from an EMBL/GenBank/DDBJ whole genome shotgun (WGS) entry which is preliminary data.</text>
</comment>
<keyword evidence="9 11" id="KW-0479">Metal-binding</keyword>
<dbReference type="InterPro" id="IPR000941">
    <property type="entry name" value="Enolase"/>
</dbReference>
<proteinExistence type="inferred from homology"/>
<keyword evidence="7 9" id="KW-0324">Glycolysis</keyword>
<evidence type="ECO:0000313" key="14">
    <source>
        <dbReference type="EMBL" id="OGI68417.1"/>
    </source>
</evidence>
<evidence type="ECO:0000256" key="9">
    <source>
        <dbReference type="HAMAP-Rule" id="MF_00318"/>
    </source>
</evidence>
<evidence type="ECO:0000256" key="4">
    <source>
        <dbReference type="ARBA" id="ARBA00017068"/>
    </source>
</evidence>
<dbReference type="SFLD" id="SFLDG00178">
    <property type="entry name" value="enolase"/>
    <property type="match status" value="1"/>
</dbReference>